<protein>
    <submittedName>
        <fullName evidence="2">Uncharacterized protein</fullName>
    </submittedName>
</protein>
<dbReference type="AlphaFoldDB" id="A0A2I0ULE7"/>
<evidence type="ECO:0000256" key="1">
    <source>
        <dbReference type="SAM" id="SignalP"/>
    </source>
</evidence>
<organism evidence="2 3">
    <name type="scientific">Limosa lapponica baueri</name>
    <dbReference type="NCBI Taxonomy" id="1758121"/>
    <lineage>
        <taxon>Eukaryota</taxon>
        <taxon>Metazoa</taxon>
        <taxon>Chordata</taxon>
        <taxon>Craniata</taxon>
        <taxon>Vertebrata</taxon>
        <taxon>Euteleostomi</taxon>
        <taxon>Archelosauria</taxon>
        <taxon>Archosauria</taxon>
        <taxon>Dinosauria</taxon>
        <taxon>Saurischia</taxon>
        <taxon>Theropoda</taxon>
        <taxon>Coelurosauria</taxon>
        <taxon>Aves</taxon>
        <taxon>Neognathae</taxon>
        <taxon>Neoaves</taxon>
        <taxon>Charadriiformes</taxon>
        <taxon>Scolopacidae</taxon>
        <taxon>Limosa</taxon>
    </lineage>
</organism>
<reference evidence="3" key="2">
    <citation type="submission" date="2017-12" db="EMBL/GenBank/DDBJ databases">
        <title>Genome sequence of the Bar-tailed Godwit (Limosa lapponica baueri).</title>
        <authorList>
            <person name="Lima N.C.B."/>
            <person name="Parody-Merino A.M."/>
            <person name="Battley P.F."/>
            <person name="Fidler A.E."/>
            <person name="Prosdocimi F."/>
        </authorList>
    </citation>
    <scope>NUCLEOTIDE SEQUENCE [LARGE SCALE GENOMIC DNA]</scope>
</reference>
<dbReference type="EMBL" id="KZ505696">
    <property type="protein sequence ID" value="PKU46876.1"/>
    <property type="molecule type" value="Genomic_DNA"/>
</dbReference>
<evidence type="ECO:0000313" key="2">
    <source>
        <dbReference type="EMBL" id="PKU46876.1"/>
    </source>
</evidence>
<proteinExistence type="predicted"/>
<reference evidence="3" key="1">
    <citation type="submission" date="2017-11" db="EMBL/GenBank/DDBJ databases">
        <authorList>
            <person name="Lima N.C."/>
            <person name="Parody-Merino A.M."/>
            <person name="Battley P.F."/>
            <person name="Fidler A.E."/>
            <person name="Prosdocimi F."/>
        </authorList>
    </citation>
    <scope>NUCLEOTIDE SEQUENCE [LARGE SCALE GENOMIC DNA]</scope>
</reference>
<feature type="signal peptide" evidence="1">
    <location>
        <begin position="1"/>
        <end position="24"/>
    </location>
</feature>
<keyword evidence="1" id="KW-0732">Signal</keyword>
<evidence type="ECO:0000313" key="3">
    <source>
        <dbReference type="Proteomes" id="UP000233556"/>
    </source>
</evidence>
<dbReference type="Proteomes" id="UP000233556">
    <property type="component" value="Unassembled WGS sequence"/>
</dbReference>
<keyword evidence="3" id="KW-1185">Reference proteome</keyword>
<feature type="chain" id="PRO_5014174999" evidence="1">
    <location>
        <begin position="25"/>
        <end position="90"/>
    </location>
</feature>
<accession>A0A2I0ULE7</accession>
<gene>
    <name evidence="2" type="ORF">llap_2849</name>
</gene>
<sequence length="90" mass="9829">MEAAAAPPLPLLLLLRLLAASVLRCEPGSAGVLVLIKSKGKGVEDVRKCDESLQCCYNVWVIDMSFKNFYGILHVLKPYTPGFELGTDYA</sequence>
<name>A0A2I0ULE7_LIMLA</name>